<evidence type="ECO:0000256" key="2">
    <source>
        <dbReference type="ARBA" id="ARBA00006236"/>
    </source>
</evidence>
<evidence type="ECO:0000256" key="1">
    <source>
        <dbReference type="ARBA" id="ARBA00004651"/>
    </source>
</evidence>
<feature type="transmembrane region" description="Helical" evidence="8">
    <location>
        <begin position="359"/>
        <end position="378"/>
    </location>
</feature>
<dbReference type="EMBL" id="JAKZJU020000001">
    <property type="protein sequence ID" value="MDL2059042.1"/>
    <property type="molecule type" value="Genomic_DNA"/>
</dbReference>
<evidence type="ECO:0000259" key="9">
    <source>
        <dbReference type="PROSITE" id="PS50850"/>
    </source>
</evidence>
<feature type="transmembrane region" description="Helical" evidence="8">
    <location>
        <begin position="99"/>
        <end position="116"/>
    </location>
</feature>
<evidence type="ECO:0000256" key="5">
    <source>
        <dbReference type="ARBA" id="ARBA00022692"/>
    </source>
</evidence>
<feature type="transmembrane region" description="Helical" evidence="8">
    <location>
        <begin position="305"/>
        <end position="324"/>
    </location>
</feature>
<accession>A0ABT7IP25</accession>
<keyword evidence="3 8" id="KW-0813">Transport</keyword>
<evidence type="ECO:0000256" key="3">
    <source>
        <dbReference type="ARBA" id="ARBA00022448"/>
    </source>
</evidence>
<keyword evidence="11" id="KW-1185">Reference proteome</keyword>
<keyword evidence="7 8" id="KW-0472">Membrane</keyword>
<feature type="transmembrane region" description="Helical" evidence="8">
    <location>
        <begin position="331"/>
        <end position="353"/>
    </location>
</feature>
<evidence type="ECO:0000256" key="8">
    <source>
        <dbReference type="RuleBase" id="RU365088"/>
    </source>
</evidence>
<feature type="transmembrane region" description="Helical" evidence="8">
    <location>
        <begin position="211"/>
        <end position="230"/>
    </location>
</feature>
<dbReference type="InterPro" id="IPR004812">
    <property type="entry name" value="Efflux_drug-R_Bcr/CmlA"/>
</dbReference>
<proteinExistence type="inferred from homology"/>
<dbReference type="PROSITE" id="PS00216">
    <property type="entry name" value="SUGAR_TRANSPORT_1"/>
    <property type="match status" value="1"/>
</dbReference>
<keyword evidence="8" id="KW-0997">Cell inner membrane</keyword>
<dbReference type="InterPro" id="IPR036259">
    <property type="entry name" value="MFS_trans_sf"/>
</dbReference>
<gene>
    <name evidence="10" type="ORF">MUN46_003665</name>
</gene>
<dbReference type="InterPro" id="IPR020846">
    <property type="entry name" value="MFS_dom"/>
</dbReference>
<dbReference type="InterPro" id="IPR011701">
    <property type="entry name" value="MFS"/>
</dbReference>
<dbReference type="InterPro" id="IPR005829">
    <property type="entry name" value="Sugar_transporter_CS"/>
</dbReference>
<organism evidence="10 11">
    <name type="scientific">Mesosutterella faecium</name>
    <dbReference type="NCBI Taxonomy" id="2925194"/>
    <lineage>
        <taxon>Bacteria</taxon>
        <taxon>Pseudomonadati</taxon>
        <taxon>Pseudomonadota</taxon>
        <taxon>Betaproteobacteria</taxon>
        <taxon>Burkholderiales</taxon>
        <taxon>Sutterellaceae</taxon>
        <taxon>Mesosutterella</taxon>
    </lineage>
</organism>
<feature type="domain" description="Major facilitator superfamily (MFS) profile" evidence="9">
    <location>
        <begin position="5"/>
        <end position="406"/>
    </location>
</feature>
<keyword evidence="6 8" id="KW-1133">Transmembrane helix</keyword>
<feature type="transmembrane region" description="Helical" evidence="8">
    <location>
        <begin position="278"/>
        <end position="299"/>
    </location>
</feature>
<sequence>MKPSRTYLLWTLGLLTAFGPYITDLYLSSLPEQVEYFSTVPAKVQLGLTSSMMGLAAGQLVIGPLSDRWGRRPLLLTCLAVFTVITVLAIFSADIDSFIGWRFLQGAAGASGIVLSRSMATDRFEGRDLVNAMGTMGSVNGIAPVTAPIIGAALASVTDWRGIFVVLCLIGAALFAMSLRIPETLEPGRRSRRGLLAVFGTLFTVFRDRGFSLIVAQQCMAFALLFGYIASSPFILQRIYGLSGLGFSLCFGFNALGIGLGAAYAGRQGSPLRTLCHGSAAVMCGSLLTAAALFLQAPLLLLEPLFFLTLMALGLTFPTASAVAMSRQRKLAGAASAVLGASGFVTGGIVSPLAGIGDIAVSTGIVLGAAGFGTWALAQLCRCYLEKRPEQDSRGNPVDFGRSAGR</sequence>
<evidence type="ECO:0000256" key="4">
    <source>
        <dbReference type="ARBA" id="ARBA00022475"/>
    </source>
</evidence>
<comment type="caution">
    <text evidence="10">The sequence shown here is derived from an EMBL/GenBank/DDBJ whole genome shotgun (WGS) entry which is preliminary data.</text>
</comment>
<evidence type="ECO:0000313" key="11">
    <source>
        <dbReference type="Proteomes" id="UP001165481"/>
    </source>
</evidence>
<dbReference type="PANTHER" id="PTHR23502:SF132">
    <property type="entry name" value="POLYAMINE TRANSPORTER 2-RELATED"/>
    <property type="match status" value="1"/>
</dbReference>
<dbReference type="NCBIfam" id="TIGR00710">
    <property type="entry name" value="efflux_Bcr_CflA"/>
    <property type="match status" value="1"/>
</dbReference>
<protein>
    <recommendedName>
        <fullName evidence="8">Bcr/CflA family efflux transporter</fullName>
    </recommendedName>
</protein>
<feature type="transmembrane region" description="Helical" evidence="8">
    <location>
        <begin position="7"/>
        <end position="23"/>
    </location>
</feature>
<feature type="transmembrane region" description="Helical" evidence="8">
    <location>
        <begin position="242"/>
        <end position="266"/>
    </location>
</feature>
<evidence type="ECO:0000256" key="6">
    <source>
        <dbReference type="ARBA" id="ARBA00022989"/>
    </source>
</evidence>
<dbReference type="PANTHER" id="PTHR23502">
    <property type="entry name" value="MAJOR FACILITATOR SUPERFAMILY"/>
    <property type="match status" value="1"/>
</dbReference>
<dbReference type="Pfam" id="PF07690">
    <property type="entry name" value="MFS_1"/>
    <property type="match status" value="1"/>
</dbReference>
<evidence type="ECO:0000313" key="10">
    <source>
        <dbReference type="EMBL" id="MDL2059042.1"/>
    </source>
</evidence>
<dbReference type="Proteomes" id="UP001165481">
    <property type="component" value="Unassembled WGS sequence"/>
</dbReference>
<dbReference type="Gene3D" id="1.20.1720.10">
    <property type="entry name" value="Multidrug resistance protein D"/>
    <property type="match status" value="1"/>
</dbReference>
<comment type="similarity">
    <text evidence="2 8">Belongs to the major facilitator superfamily. Bcr/CmlA family.</text>
</comment>
<dbReference type="PROSITE" id="PS50850">
    <property type="entry name" value="MFS"/>
    <property type="match status" value="1"/>
</dbReference>
<evidence type="ECO:0000256" key="7">
    <source>
        <dbReference type="ARBA" id="ARBA00023136"/>
    </source>
</evidence>
<comment type="subcellular location">
    <subcellularLocation>
        <location evidence="8">Cell inner membrane</location>
        <topology evidence="8">Multi-pass membrane protein</topology>
    </subcellularLocation>
    <subcellularLocation>
        <location evidence="1">Cell membrane</location>
        <topology evidence="1">Multi-pass membrane protein</topology>
    </subcellularLocation>
</comment>
<keyword evidence="4" id="KW-1003">Cell membrane</keyword>
<dbReference type="RefSeq" id="WP_243377448.1">
    <property type="nucleotide sequence ID" value="NZ_JAKZJU020000001.1"/>
</dbReference>
<reference evidence="10" key="1">
    <citation type="submission" date="2023-03" db="EMBL/GenBank/DDBJ databases">
        <title>Mesosutterella sp. nov. isolated from porcine feces.</title>
        <authorList>
            <person name="Yu S."/>
        </authorList>
    </citation>
    <scope>NUCLEOTIDE SEQUENCE</scope>
    <source>
        <strain evidence="10">AGMB02718</strain>
    </source>
</reference>
<feature type="transmembrane region" description="Helical" evidence="8">
    <location>
        <begin position="74"/>
        <end position="93"/>
    </location>
</feature>
<dbReference type="CDD" id="cd17320">
    <property type="entry name" value="MFS_MdfA_MDR_like"/>
    <property type="match status" value="1"/>
</dbReference>
<feature type="transmembrane region" description="Helical" evidence="8">
    <location>
        <begin position="163"/>
        <end position="182"/>
    </location>
</feature>
<feature type="transmembrane region" description="Helical" evidence="8">
    <location>
        <begin position="43"/>
        <end position="62"/>
    </location>
</feature>
<dbReference type="SUPFAM" id="SSF103473">
    <property type="entry name" value="MFS general substrate transporter"/>
    <property type="match status" value="1"/>
</dbReference>
<name>A0ABT7IP25_9BURK</name>
<feature type="transmembrane region" description="Helical" evidence="8">
    <location>
        <begin position="137"/>
        <end position="157"/>
    </location>
</feature>
<keyword evidence="5 8" id="KW-0812">Transmembrane</keyword>